<feature type="non-terminal residue" evidence="2">
    <location>
        <position position="93"/>
    </location>
</feature>
<accession>A0A060C795</accession>
<proteinExistence type="predicted"/>
<evidence type="ECO:0000256" key="1">
    <source>
        <dbReference type="SAM" id="MobiDB-lite"/>
    </source>
</evidence>
<dbReference type="AlphaFoldDB" id="A0A060C795"/>
<organism evidence="2">
    <name type="scientific">uncultured Xanthomonas sp</name>
    <dbReference type="NCBI Taxonomy" id="152831"/>
    <lineage>
        <taxon>Bacteria</taxon>
        <taxon>Pseudomonadati</taxon>
        <taxon>Pseudomonadota</taxon>
        <taxon>Gammaproteobacteria</taxon>
        <taxon>Lysobacterales</taxon>
        <taxon>Lysobacteraceae</taxon>
        <taxon>Xanthomonas</taxon>
        <taxon>environmental samples</taxon>
    </lineage>
</organism>
<dbReference type="EMBL" id="KF123790">
    <property type="protein sequence ID" value="AIA91099.1"/>
    <property type="molecule type" value="Genomic_DNA"/>
</dbReference>
<dbReference type="Gene3D" id="2.60.120.260">
    <property type="entry name" value="Galactose-binding domain-like"/>
    <property type="match status" value="1"/>
</dbReference>
<sequence>MEWLNVGQRIEQYDIQVWSDGAWKTVAAAQAIGHMKIDRFPAVTTTKARLDILASAGYRPHPGVPAVRRRPNALNMPAAGATDSTRPRFARWP</sequence>
<feature type="region of interest" description="Disordered" evidence="1">
    <location>
        <begin position="64"/>
        <end position="93"/>
    </location>
</feature>
<evidence type="ECO:0000313" key="2">
    <source>
        <dbReference type="EMBL" id="AIA91099.1"/>
    </source>
</evidence>
<protein>
    <submittedName>
        <fullName evidence="2">CAZy families GH29 protein</fullName>
    </submittedName>
</protein>
<reference evidence="2" key="1">
    <citation type="journal article" date="2013" name="Environ. Microbiol.">
        <title>Seasonally variable intestinal metagenomes of the red palm weevil (Rhynchophorus ferrugineus).</title>
        <authorList>
            <person name="Jia S."/>
            <person name="Zhang X."/>
            <person name="Zhang G."/>
            <person name="Yin A."/>
            <person name="Zhang S."/>
            <person name="Li F."/>
            <person name="Wang L."/>
            <person name="Zhao D."/>
            <person name="Yun Q."/>
            <person name="Tala"/>
            <person name="Wang J."/>
            <person name="Sun G."/>
            <person name="Baabdullah M."/>
            <person name="Yu X."/>
            <person name="Hu S."/>
            <person name="Al-Mssallem I.S."/>
            <person name="Yu J."/>
        </authorList>
    </citation>
    <scope>NUCLEOTIDE SEQUENCE</scope>
</reference>
<name>A0A060C795_9XANT</name>